<evidence type="ECO:0000256" key="3">
    <source>
        <dbReference type="ARBA" id="ARBA00022691"/>
    </source>
</evidence>
<dbReference type="Pfam" id="PF13186">
    <property type="entry name" value="SPASM"/>
    <property type="match status" value="1"/>
</dbReference>
<dbReference type="NCBIfam" id="NF045574">
    <property type="entry name" value="sacti_mat_StsB"/>
    <property type="match status" value="1"/>
</dbReference>
<evidence type="ECO:0000256" key="7">
    <source>
        <dbReference type="ARBA" id="ARBA00023014"/>
    </source>
</evidence>
<comment type="cofactor">
    <cofactor evidence="1">
        <name>[4Fe-4S] cluster</name>
        <dbReference type="ChEBI" id="CHEBI:49883"/>
    </cofactor>
</comment>
<dbReference type="PROSITE" id="PS51918">
    <property type="entry name" value="RADICAL_SAM"/>
    <property type="match status" value="1"/>
</dbReference>
<name>A0A561UQ14_9ACTN</name>
<keyword evidence="5" id="KW-0560">Oxidoreductase</keyword>
<keyword evidence="2" id="KW-0004">4Fe-4S</keyword>
<evidence type="ECO:0000256" key="6">
    <source>
        <dbReference type="ARBA" id="ARBA00023004"/>
    </source>
</evidence>
<dbReference type="InterPro" id="IPR050377">
    <property type="entry name" value="Radical_SAM_PqqE_MftC-like"/>
</dbReference>
<accession>A0A561UQ14</accession>
<dbReference type="InterPro" id="IPR023885">
    <property type="entry name" value="4Fe4S-binding_SPASM_dom"/>
</dbReference>
<dbReference type="NCBIfam" id="TIGR04085">
    <property type="entry name" value="rSAM_more_4Fe4S"/>
    <property type="match status" value="1"/>
</dbReference>
<dbReference type="AlphaFoldDB" id="A0A561UQ14"/>
<dbReference type="SFLD" id="SFLDG01386">
    <property type="entry name" value="main_SPASM_domain-containing"/>
    <property type="match status" value="1"/>
</dbReference>
<gene>
    <name evidence="9" type="ORF">FHX73_115327</name>
</gene>
<dbReference type="OrthoDB" id="3860709at2"/>
<dbReference type="InterPro" id="IPR006638">
    <property type="entry name" value="Elp3/MiaA/NifB-like_rSAM"/>
</dbReference>
<proteinExistence type="predicted"/>
<dbReference type="SUPFAM" id="SSF102114">
    <property type="entry name" value="Radical SAM enzymes"/>
    <property type="match status" value="1"/>
</dbReference>
<dbReference type="Proteomes" id="UP000317940">
    <property type="component" value="Unassembled WGS sequence"/>
</dbReference>
<dbReference type="SFLD" id="SFLDG01067">
    <property type="entry name" value="SPASM/twitch_domain_containing"/>
    <property type="match status" value="1"/>
</dbReference>
<keyword evidence="6" id="KW-0408">Iron</keyword>
<dbReference type="InterPro" id="IPR058240">
    <property type="entry name" value="rSAM_sf"/>
</dbReference>
<evidence type="ECO:0000256" key="2">
    <source>
        <dbReference type="ARBA" id="ARBA00022485"/>
    </source>
</evidence>
<feature type="domain" description="Radical SAM core" evidence="8">
    <location>
        <begin position="92"/>
        <end position="297"/>
    </location>
</feature>
<keyword evidence="4" id="KW-0479">Metal-binding</keyword>
<protein>
    <submittedName>
        <fullName evidence="9">Radical SAM protein with 4Fe4S-binding SPASM domain</fullName>
    </submittedName>
</protein>
<keyword evidence="3" id="KW-0949">S-adenosyl-L-methionine</keyword>
<dbReference type="Gene3D" id="3.20.20.70">
    <property type="entry name" value="Aldolase class I"/>
    <property type="match status" value="1"/>
</dbReference>
<evidence type="ECO:0000256" key="5">
    <source>
        <dbReference type="ARBA" id="ARBA00023002"/>
    </source>
</evidence>
<organism evidence="9 10">
    <name type="scientific">Kitasatospora viridis</name>
    <dbReference type="NCBI Taxonomy" id="281105"/>
    <lineage>
        <taxon>Bacteria</taxon>
        <taxon>Bacillati</taxon>
        <taxon>Actinomycetota</taxon>
        <taxon>Actinomycetes</taxon>
        <taxon>Kitasatosporales</taxon>
        <taxon>Streptomycetaceae</taxon>
        <taxon>Kitasatospora</taxon>
    </lineage>
</organism>
<reference evidence="9 10" key="1">
    <citation type="submission" date="2019-06" db="EMBL/GenBank/DDBJ databases">
        <title>Sequencing the genomes of 1000 actinobacteria strains.</title>
        <authorList>
            <person name="Klenk H.-P."/>
        </authorList>
    </citation>
    <scope>NUCLEOTIDE SEQUENCE [LARGE SCALE GENOMIC DNA]</scope>
    <source>
        <strain evidence="9 10">DSM 44826</strain>
    </source>
</reference>
<keyword evidence="7" id="KW-0411">Iron-sulfur</keyword>
<sequence length="485" mass="52997">MGLIDSWDDFIVPPDLVRFHSEGRRLLVNPEISAWCTPDDVQYAVLAALVDRERGAGAAGISPRDVERSLAYLLLHYVIYLPGREPRPVMAAPGLKLVYYAITDGCNLRCPYCYASSEKALPGELDTAESMALMDEIADLGATTVIFTGGEPMMRRDLFSVVRHARSLGLRTNIITNATLVRDSAVAEEMSEIFDLVTVSMDGSTEESHERTRGRGTFRKTLHALKLLNEHGVRPVINHVVGKDNAATMEQFAEFASGFDIRMVRVMQQSALGRGKEDDATYGWQEYLAGHAFTWTHPAAKHLLPEGPKAAKPCSVKGNCGMGGVEIYVNSLGNVYPCKLITAPLDIAGNVRTQKLAEIFADPVLAEMRESSAVLGGSVHTDCAECYIRAACGGGCRAYHMADSGSYRRNSRQLCRQLRHQMISSIWAAVGAGPRTLVEDPDAFSPYLVRTGELHPVHEDWKAELTVRKSLPLVATRSAGKGCAS</sequence>
<dbReference type="Pfam" id="PF04055">
    <property type="entry name" value="Radical_SAM"/>
    <property type="match status" value="1"/>
</dbReference>
<evidence type="ECO:0000259" key="8">
    <source>
        <dbReference type="PROSITE" id="PS51918"/>
    </source>
</evidence>
<comment type="caution">
    <text evidence="9">The sequence shown here is derived from an EMBL/GenBank/DDBJ whole genome shotgun (WGS) entry which is preliminary data.</text>
</comment>
<dbReference type="GO" id="GO:0016491">
    <property type="term" value="F:oxidoreductase activity"/>
    <property type="evidence" value="ECO:0007669"/>
    <property type="project" value="UniProtKB-KW"/>
</dbReference>
<evidence type="ECO:0000256" key="1">
    <source>
        <dbReference type="ARBA" id="ARBA00001966"/>
    </source>
</evidence>
<keyword evidence="10" id="KW-1185">Reference proteome</keyword>
<dbReference type="GO" id="GO:0051539">
    <property type="term" value="F:4 iron, 4 sulfur cluster binding"/>
    <property type="evidence" value="ECO:0007669"/>
    <property type="project" value="UniProtKB-KW"/>
</dbReference>
<dbReference type="PROSITE" id="PS01305">
    <property type="entry name" value="MOAA_NIFB_PQQE"/>
    <property type="match status" value="1"/>
</dbReference>
<dbReference type="EMBL" id="VIWT01000001">
    <property type="protein sequence ID" value="TWG01434.1"/>
    <property type="molecule type" value="Genomic_DNA"/>
</dbReference>
<dbReference type="PANTHER" id="PTHR11228:SF7">
    <property type="entry name" value="PQQA PEPTIDE CYCLASE"/>
    <property type="match status" value="1"/>
</dbReference>
<dbReference type="InterPro" id="IPR054666">
    <property type="entry name" value="Sacti_mat_StsB"/>
</dbReference>
<dbReference type="CDD" id="cd01335">
    <property type="entry name" value="Radical_SAM"/>
    <property type="match status" value="1"/>
</dbReference>
<dbReference type="GO" id="GO:0032324">
    <property type="term" value="P:molybdopterin cofactor biosynthetic process"/>
    <property type="evidence" value="ECO:0007669"/>
    <property type="project" value="UniProtKB-ARBA"/>
</dbReference>
<dbReference type="SFLD" id="SFLDS00029">
    <property type="entry name" value="Radical_SAM"/>
    <property type="match status" value="1"/>
</dbReference>
<dbReference type="PANTHER" id="PTHR11228">
    <property type="entry name" value="RADICAL SAM DOMAIN PROTEIN"/>
    <property type="match status" value="1"/>
</dbReference>
<evidence type="ECO:0000313" key="10">
    <source>
        <dbReference type="Proteomes" id="UP000317940"/>
    </source>
</evidence>
<evidence type="ECO:0000256" key="4">
    <source>
        <dbReference type="ARBA" id="ARBA00022723"/>
    </source>
</evidence>
<dbReference type="RefSeq" id="WP_145907750.1">
    <property type="nucleotide sequence ID" value="NZ_BAAAMZ010000007.1"/>
</dbReference>
<dbReference type="InterPro" id="IPR000385">
    <property type="entry name" value="MoaA_NifB_PqqE_Fe-S-bd_CS"/>
</dbReference>
<evidence type="ECO:0000313" key="9">
    <source>
        <dbReference type="EMBL" id="TWG01434.1"/>
    </source>
</evidence>
<dbReference type="InterPro" id="IPR013785">
    <property type="entry name" value="Aldolase_TIM"/>
</dbReference>
<dbReference type="InterPro" id="IPR007197">
    <property type="entry name" value="rSAM"/>
</dbReference>
<dbReference type="GO" id="GO:0046872">
    <property type="term" value="F:metal ion binding"/>
    <property type="evidence" value="ECO:0007669"/>
    <property type="project" value="UniProtKB-KW"/>
</dbReference>
<dbReference type="SMART" id="SM00729">
    <property type="entry name" value="Elp3"/>
    <property type="match status" value="1"/>
</dbReference>